<keyword evidence="1" id="KW-0812">Transmembrane</keyword>
<name>A0A432LNE7_9BACT</name>
<protein>
    <submittedName>
        <fullName evidence="2">DUF5056 domain-containing protein</fullName>
    </submittedName>
</protein>
<reference evidence="2 3" key="1">
    <citation type="submission" date="2018-12" db="EMBL/GenBank/DDBJ databases">
        <title>Genome sequencing of Prevotella sp. KCOM 3155 (= JS262).</title>
        <authorList>
            <person name="Kook J.-K."/>
            <person name="Park S.-N."/>
            <person name="Lim Y.K."/>
        </authorList>
    </citation>
    <scope>NUCLEOTIDE SEQUENCE [LARGE SCALE GENOMIC DNA]</scope>
    <source>
        <strain evidence="2 3">KCOM 3155</strain>
    </source>
</reference>
<accession>A0A432LNE7</accession>
<dbReference type="Pfam" id="PF16479">
    <property type="entry name" value="DUF5056"/>
    <property type="match status" value="1"/>
</dbReference>
<evidence type="ECO:0000313" key="2">
    <source>
        <dbReference type="EMBL" id="RUL60199.1"/>
    </source>
</evidence>
<evidence type="ECO:0000256" key="1">
    <source>
        <dbReference type="SAM" id="Phobius"/>
    </source>
</evidence>
<keyword evidence="1" id="KW-0472">Membrane</keyword>
<keyword evidence="1" id="KW-1133">Transmembrane helix</keyword>
<evidence type="ECO:0000313" key="3">
    <source>
        <dbReference type="Proteomes" id="UP000278983"/>
    </source>
</evidence>
<dbReference type="OrthoDB" id="1081447at2"/>
<dbReference type="EMBL" id="RYYU01000001">
    <property type="protein sequence ID" value="RUL60199.1"/>
    <property type="molecule type" value="Genomic_DNA"/>
</dbReference>
<dbReference type="InterPro" id="IPR032129">
    <property type="entry name" value="DUF5056"/>
</dbReference>
<feature type="transmembrane region" description="Helical" evidence="1">
    <location>
        <begin position="96"/>
        <end position="115"/>
    </location>
</feature>
<organism evidence="2 3">
    <name type="scientific">Prevotella koreensis</name>
    <dbReference type="NCBI Taxonomy" id="2490854"/>
    <lineage>
        <taxon>Bacteria</taxon>
        <taxon>Pseudomonadati</taxon>
        <taxon>Bacteroidota</taxon>
        <taxon>Bacteroidia</taxon>
        <taxon>Bacteroidales</taxon>
        <taxon>Prevotellaceae</taxon>
        <taxon>Prevotella</taxon>
    </lineage>
</organism>
<sequence>MEKDKKNNSIDLDDDSRLLGAFFAENTIEVADDGFTERVMQRLPERSNRLNRIWTCICVVAGVTFLVVTKSWVTLYALAKSMLLSIDLKQFAETNFVPYIVAMLVISMFLGYSLAEQRK</sequence>
<keyword evidence="3" id="KW-1185">Reference proteome</keyword>
<dbReference type="RefSeq" id="WP_126679291.1">
    <property type="nucleotide sequence ID" value="NZ_CAUTIM010000002.1"/>
</dbReference>
<gene>
    <name evidence="2" type="ORF">EHV08_10905</name>
</gene>
<proteinExistence type="predicted"/>
<dbReference type="Proteomes" id="UP000278983">
    <property type="component" value="Unassembled WGS sequence"/>
</dbReference>
<comment type="caution">
    <text evidence="2">The sequence shown here is derived from an EMBL/GenBank/DDBJ whole genome shotgun (WGS) entry which is preliminary data.</text>
</comment>
<feature type="transmembrane region" description="Helical" evidence="1">
    <location>
        <begin position="53"/>
        <end position="76"/>
    </location>
</feature>
<dbReference type="AlphaFoldDB" id="A0A432LNE7"/>